<dbReference type="InterPro" id="IPR011104">
    <property type="entry name" value="Hpr_kin/Pase_C"/>
</dbReference>
<dbReference type="Gene3D" id="3.40.50.300">
    <property type="entry name" value="P-loop containing nucleotide triphosphate hydrolases"/>
    <property type="match status" value="1"/>
</dbReference>
<dbReference type="Proteomes" id="UP000501600">
    <property type="component" value="Chromosome"/>
</dbReference>
<feature type="domain" description="HPr kinase/phosphorylase C-terminal" evidence="1">
    <location>
        <begin position="5"/>
        <end position="122"/>
    </location>
</feature>
<protein>
    <submittedName>
        <fullName evidence="2">Aldolase</fullName>
    </submittedName>
</protein>
<dbReference type="InterPro" id="IPR027417">
    <property type="entry name" value="P-loop_NTPase"/>
</dbReference>
<sequence length="145" mass="15671">MTQIESQKVHATSVAIHGHGIMIRGKSGSGKSDLALRLIDRGAVLISDDYCVLTPGEDKINISPPPTIAGKIEVASIGIIKLDYVSDVPLRIIVQLKKSAERFPMDSPTSDLLGYTLPTIVINPMEPSAPIKVEMAIRYLPRLKG</sequence>
<gene>
    <name evidence="2" type="ORF">HF685_03190</name>
</gene>
<dbReference type="GO" id="GO:0006109">
    <property type="term" value="P:regulation of carbohydrate metabolic process"/>
    <property type="evidence" value="ECO:0007669"/>
    <property type="project" value="InterPro"/>
</dbReference>
<dbReference type="GO" id="GO:0000155">
    <property type="term" value="F:phosphorelay sensor kinase activity"/>
    <property type="evidence" value="ECO:0007669"/>
    <property type="project" value="InterPro"/>
</dbReference>
<keyword evidence="3" id="KW-1185">Reference proteome</keyword>
<dbReference type="GO" id="GO:0005524">
    <property type="term" value="F:ATP binding"/>
    <property type="evidence" value="ECO:0007669"/>
    <property type="project" value="InterPro"/>
</dbReference>
<dbReference type="AlphaFoldDB" id="A0A6H2DJ64"/>
<proteinExistence type="predicted"/>
<dbReference type="SUPFAM" id="SSF53795">
    <property type="entry name" value="PEP carboxykinase-like"/>
    <property type="match status" value="1"/>
</dbReference>
<dbReference type="Pfam" id="PF07475">
    <property type="entry name" value="Hpr_kinase_C"/>
    <property type="match status" value="1"/>
</dbReference>
<dbReference type="KEGG" id="phao:HF685_03190"/>
<reference evidence="2 3" key="1">
    <citation type="submission" date="2020-04" db="EMBL/GenBank/DDBJ databases">
        <title>Genome sequence for Sphingorhabdus sp. strain M1.</title>
        <authorList>
            <person name="Park S.-J."/>
        </authorList>
    </citation>
    <scope>NUCLEOTIDE SEQUENCE [LARGE SCALE GENOMIC DNA]</scope>
    <source>
        <strain evidence="2 3">JK6</strain>
    </source>
</reference>
<evidence type="ECO:0000313" key="3">
    <source>
        <dbReference type="Proteomes" id="UP000501600"/>
    </source>
</evidence>
<dbReference type="CDD" id="cd01918">
    <property type="entry name" value="HprK_C"/>
    <property type="match status" value="1"/>
</dbReference>
<organism evidence="2 3">
    <name type="scientific">Parasphingorhabdus halotolerans</name>
    <dbReference type="NCBI Taxonomy" id="2725558"/>
    <lineage>
        <taxon>Bacteria</taxon>
        <taxon>Pseudomonadati</taxon>
        <taxon>Pseudomonadota</taxon>
        <taxon>Alphaproteobacteria</taxon>
        <taxon>Sphingomonadales</taxon>
        <taxon>Sphingomonadaceae</taxon>
        <taxon>Parasphingorhabdus</taxon>
    </lineage>
</organism>
<evidence type="ECO:0000313" key="2">
    <source>
        <dbReference type="EMBL" id="QJB68430.1"/>
    </source>
</evidence>
<evidence type="ECO:0000259" key="1">
    <source>
        <dbReference type="Pfam" id="PF07475"/>
    </source>
</evidence>
<dbReference type="EMBL" id="CP051217">
    <property type="protein sequence ID" value="QJB68430.1"/>
    <property type="molecule type" value="Genomic_DNA"/>
</dbReference>
<dbReference type="RefSeq" id="WP_168818273.1">
    <property type="nucleotide sequence ID" value="NZ_CP051217.1"/>
</dbReference>
<name>A0A6H2DJ64_9SPHN</name>
<accession>A0A6H2DJ64</accession>